<keyword evidence="1" id="KW-0812">Transmembrane</keyword>
<dbReference type="Pfam" id="PF02995">
    <property type="entry name" value="DUF229"/>
    <property type="match status" value="1"/>
</dbReference>
<dbReference type="EMBL" id="JARQWQ010000002">
    <property type="protein sequence ID" value="KAK2573297.1"/>
    <property type="molecule type" value="Genomic_DNA"/>
</dbReference>
<organism evidence="2 3">
    <name type="scientific">Acropora cervicornis</name>
    <name type="common">Staghorn coral</name>
    <dbReference type="NCBI Taxonomy" id="6130"/>
    <lineage>
        <taxon>Eukaryota</taxon>
        <taxon>Metazoa</taxon>
        <taxon>Cnidaria</taxon>
        <taxon>Anthozoa</taxon>
        <taxon>Hexacorallia</taxon>
        <taxon>Scleractinia</taxon>
        <taxon>Astrocoeniina</taxon>
        <taxon>Acroporidae</taxon>
        <taxon>Acropora</taxon>
    </lineage>
</organism>
<reference evidence="2" key="1">
    <citation type="journal article" date="2023" name="G3 (Bethesda)">
        <title>Whole genome assembly and annotation of the endangered Caribbean coral Acropora cervicornis.</title>
        <authorList>
            <person name="Selwyn J.D."/>
            <person name="Vollmer S.V."/>
        </authorList>
    </citation>
    <scope>NUCLEOTIDE SEQUENCE</scope>
    <source>
        <strain evidence="2">K2</strain>
    </source>
</reference>
<dbReference type="AlphaFoldDB" id="A0AAD9R592"/>
<dbReference type="Proteomes" id="UP001249851">
    <property type="component" value="Unassembled WGS sequence"/>
</dbReference>
<gene>
    <name evidence="2" type="ORF">P5673_000938</name>
</gene>
<comment type="caution">
    <text evidence="2">The sequence shown here is derived from an EMBL/GenBank/DDBJ whole genome shotgun (WGS) entry which is preliminary data.</text>
</comment>
<accession>A0AAD9R592</accession>
<dbReference type="InterPro" id="IPR004245">
    <property type="entry name" value="DUF229"/>
</dbReference>
<feature type="transmembrane region" description="Helical" evidence="1">
    <location>
        <begin position="21"/>
        <end position="39"/>
    </location>
</feature>
<keyword evidence="3" id="KW-1185">Reference proteome</keyword>
<sequence>MGIRNCLRRMLSTGRKLRRTKFILYFLMAMTLWQLYYFVNRVEHSFLHDRPLVTRHHQKAIKWAIGKQEASYFHFTSFRERSFQKDAYNHVGERKNYPHDRDGEDEILRRFYPDLQAEDSLPDLRKNKTTEELRKRICKDTLLTRSNKNSYGACKPHSPSLDACSHAHALFLPNPSLSDCKRSNETYEKKICSFENETFSKTSGFRVKCDDEVCKRFVKEDEKSPRNLLTFAVYTIDPEDGLLKLLQSYTEISDLELQLPRIALLTAKSKFNFMFIRCSDARKGEKLVYQLISVPPALSMSQDKSKVRAENTINVNIVLLDSVSRSHFYRSLPKTVGKLRKLAANSINDPSATKVFDFELFQAVHGHTTHNEHALFTGQLLPDFDPEWDHPAVRAGVLFGHFKRAGYQTMWQEDLCWTAKWGLMTDLNAEDWEELQYRLQENYIDSTGLTHSSCEILASYAIDSPFNGPDSNQICYNGKLQHSYFLQYTADMLSTISKSRKARPLLSFTALNVGHDDVGLRTQSLDKDLAHYVTTMATEQHTLTILLADHGNTYTEYTTAILEGRLEMFHPSLFIIVPEKAAALLGKEATRALEINQRRLLTMIDLHHSLLPLAGSISNFAKPVGIFSPMSPDRTCNNVELRTPNLCVCEGWDSPTTNDSSRIAIVEFAVGQLNNLIQTQVLQGHKNTTRKIYPVLSSCQRLRASWFSNVRERTSKSDGALITSFDVMFEAGNVVKHHEDIFHIEVKTTDKAIQNSLEMELLHFDRLTLFGKYRMCANAEVQLRLCICSKSKHIKASNRRLDKVGWKDYTTFLSENPKLSNIGESKCLFLIKRNHSEGQSIAIEVANSCAEENFFVEMSATHENLRLSRKLPFAFSIPAGSIKFAFSARVDTAFWGTNLEVIADVKSESTH</sequence>
<dbReference type="GO" id="GO:0005615">
    <property type="term" value="C:extracellular space"/>
    <property type="evidence" value="ECO:0007669"/>
    <property type="project" value="TreeGrafter"/>
</dbReference>
<keyword evidence="1" id="KW-0472">Membrane</keyword>
<proteinExistence type="predicted"/>
<keyword evidence="1" id="KW-1133">Transmembrane helix</keyword>
<evidence type="ECO:0000256" key="1">
    <source>
        <dbReference type="SAM" id="Phobius"/>
    </source>
</evidence>
<evidence type="ECO:0000313" key="2">
    <source>
        <dbReference type="EMBL" id="KAK2573297.1"/>
    </source>
</evidence>
<name>A0AAD9R592_ACRCE</name>
<evidence type="ECO:0000313" key="3">
    <source>
        <dbReference type="Proteomes" id="UP001249851"/>
    </source>
</evidence>
<protein>
    <submittedName>
        <fullName evidence="2">Uncharacterized protein</fullName>
    </submittedName>
</protein>
<dbReference type="PANTHER" id="PTHR10974:SF39">
    <property type="entry name" value="E2F TRANSCRIPTION FACTOR CC-MB DOMAIN-CONTAINING PROTEIN"/>
    <property type="match status" value="1"/>
</dbReference>
<reference evidence="2" key="2">
    <citation type="journal article" date="2023" name="Science">
        <title>Genomic signatures of disease resistance in endangered staghorn corals.</title>
        <authorList>
            <person name="Vollmer S.V."/>
            <person name="Selwyn J.D."/>
            <person name="Despard B.A."/>
            <person name="Roesel C.L."/>
        </authorList>
    </citation>
    <scope>NUCLEOTIDE SEQUENCE</scope>
    <source>
        <strain evidence="2">K2</strain>
    </source>
</reference>
<dbReference type="PANTHER" id="PTHR10974">
    <property type="entry name" value="FI08016P-RELATED"/>
    <property type="match status" value="1"/>
</dbReference>
<dbReference type="Gene3D" id="3.40.720.10">
    <property type="entry name" value="Alkaline Phosphatase, subunit A"/>
    <property type="match status" value="1"/>
</dbReference>
<dbReference type="InterPro" id="IPR017850">
    <property type="entry name" value="Alkaline_phosphatase_core_sf"/>
</dbReference>